<accession>A0AAE4CTV7</accession>
<comment type="caution">
    <text evidence="2">The sequence shown here is derived from an EMBL/GenBank/DDBJ whole genome shotgun (WGS) entry which is preliminary data.</text>
</comment>
<feature type="compositionally biased region" description="Low complexity" evidence="1">
    <location>
        <begin position="1"/>
        <end position="27"/>
    </location>
</feature>
<keyword evidence="3" id="KW-1185">Reference proteome</keyword>
<proteinExistence type="predicted"/>
<dbReference type="Proteomes" id="UP001183629">
    <property type="component" value="Unassembled WGS sequence"/>
</dbReference>
<organism evidence="2 3">
    <name type="scientific">Catenuloplanes niger</name>
    <dbReference type="NCBI Taxonomy" id="587534"/>
    <lineage>
        <taxon>Bacteria</taxon>
        <taxon>Bacillati</taxon>
        <taxon>Actinomycetota</taxon>
        <taxon>Actinomycetes</taxon>
        <taxon>Micromonosporales</taxon>
        <taxon>Micromonosporaceae</taxon>
        <taxon>Catenuloplanes</taxon>
    </lineage>
</organism>
<evidence type="ECO:0000256" key="1">
    <source>
        <dbReference type="SAM" id="MobiDB-lite"/>
    </source>
</evidence>
<reference evidence="2 3" key="1">
    <citation type="submission" date="2023-07" db="EMBL/GenBank/DDBJ databases">
        <title>Sequencing the genomes of 1000 actinobacteria strains.</title>
        <authorList>
            <person name="Klenk H.-P."/>
        </authorList>
    </citation>
    <scope>NUCLEOTIDE SEQUENCE [LARGE SCALE GENOMIC DNA]</scope>
    <source>
        <strain evidence="2 3">DSM 44711</strain>
    </source>
</reference>
<name>A0AAE4CTV7_9ACTN</name>
<gene>
    <name evidence="2" type="ORF">J2S44_006001</name>
</gene>
<feature type="region of interest" description="Disordered" evidence="1">
    <location>
        <begin position="1"/>
        <end position="42"/>
    </location>
</feature>
<dbReference type="EMBL" id="JAVDYC010000001">
    <property type="protein sequence ID" value="MDR7325751.1"/>
    <property type="molecule type" value="Genomic_DNA"/>
</dbReference>
<dbReference type="AlphaFoldDB" id="A0AAE4CTV7"/>
<protein>
    <submittedName>
        <fullName evidence="2">Uncharacterized protein</fullName>
    </submittedName>
</protein>
<evidence type="ECO:0000313" key="2">
    <source>
        <dbReference type="EMBL" id="MDR7325751.1"/>
    </source>
</evidence>
<feature type="compositionally biased region" description="Gly residues" evidence="1">
    <location>
        <begin position="28"/>
        <end position="42"/>
    </location>
</feature>
<sequence>MTTTTPGPAGHAPGSGTRRPARGVATPGAGGGRGAGTGEVAA</sequence>
<evidence type="ECO:0000313" key="3">
    <source>
        <dbReference type="Proteomes" id="UP001183629"/>
    </source>
</evidence>
<dbReference type="RefSeq" id="WP_310420725.1">
    <property type="nucleotide sequence ID" value="NZ_JAVDYC010000001.1"/>
</dbReference>